<name>A0A540L4Z2_MALBA</name>
<keyword evidence="3" id="KW-1185">Reference proteome</keyword>
<dbReference type="Proteomes" id="UP000315295">
    <property type="component" value="Unassembled WGS sequence"/>
</dbReference>
<comment type="caution">
    <text evidence="2">The sequence shown here is derived from an EMBL/GenBank/DDBJ whole genome shotgun (WGS) entry which is preliminary data.</text>
</comment>
<organism evidence="2 3">
    <name type="scientific">Malus baccata</name>
    <name type="common">Siberian crab apple</name>
    <name type="synonym">Pyrus baccata</name>
    <dbReference type="NCBI Taxonomy" id="106549"/>
    <lineage>
        <taxon>Eukaryota</taxon>
        <taxon>Viridiplantae</taxon>
        <taxon>Streptophyta</taxon>
        <taxon>Embryophyta</taxon>
        <taxon>Tracheophyta</taxon>
        <taxon>Spermatophyta</taxon>
        <taxon>Magnoliopsida</taxon>
        <taxon>eudicotyledons</taxon>
        <taxon>Gunneridae</taxon>
        <taxon>Pentapetalae</taxon>
        <taxon>rosids</taxon>
        <taxon>fabids</taxon>
        <taxon>Rosales</taxon>
        <taxon>Rosaceae</taxon>
        <taxon>Amygdaloideae</taxon>
        <taxon>Maleae</taxon>
        <taxon>Malus</taxon>
    </lineage>
</organism>
<evidence type="ECO:0000313" key="3">
    <source>
        <dbReference type="Proteomes" id="UP000315295"/>
    </source>
</evidence>
<feature type="compositionally biased region" description="Basic and acidic residues" evidence="1">
    <location>
        <begin position="37"/>
        <end position="60"/>
    </location>
</feature>
<dbReference type="EMBL" id="VIEB01000762">
    <property type="protein sequence ID" value="TQD81550.1"/>
    <property type="molecule type" value="Genomic_DNA"/>
</dbReference>
<evidence type="ECO:0000313" key="2">
    <source>
        <dbReference type="EMBL" id="TQD81550.1"/>
    </source>
</evidence>
<reference evidence="2 3" key="1">
    <citation type="journal article" date="2019" name="G3 (Bethesda)">
        <title>Sequencing of a Wild Apple (Malus baccata) Genome Unravels the Differences Between Cultivated and Wild Apple Species Regarding Disease Resistance and Cold Tolerance.</title>
        <authorList>
            <person name="Chen X."/>
        </authorList>
    </citation>
    <scope>NUCLEOTIDE SEQUENCE [LARGE SCALE GENOMIC DNA]</scope>
    <source>
        <strain evidence="3">cv. Shandingzi</strain>
        <tissue evidence="2">Leaves</tissue>
    </source>
</reference>
<feature type="region of interest" description="Disordered" evidence="1">
    <location>
        <begin position="33"/>
        <end position="60"/>
    </location>
</feature>
<evidence type="ECO:0000256" key="1">
    <source>
        <dbReference type="SAM" id="MobiDB-lite"/>
    </source>
</evidence>
<protein>
    <submittedName>
        <fullName evidence="2">Uncharacterized protein</fullName>
    </submittedName>
</protein>
<sequence>MKSILFRKIKCNPILFFCCYFVVAISEETKFRKKNGPKLERESEGERERERETDDRSVLDAEMGERVGGANVKRGERSAYDSKQQSQIRPLDVLRQRREERRHRFILCLHHHD</sequence>
<dbReference type="AlphaFoldDB" id="A0A540L4Z2"/>
<accession>A0A540L4Z2</accession>
<proteinExistence type="predicted"/>
<gene>
    <name evidence="2" type="ORF">C1H46_032912</name>
</gene>